<evidence type="ECO:0000256" key="14">
    <source>
        <dbReference type="ARBA" id="ARBA00030398"/>
    </source>
</evidence>
<evidence type="ECO:0000256" key="1">
    <source>
        <dbReference type="ARBA" id="ARBA00002734"/>
    </source>
</evidence>
<reference evidence="22" key="2">
    <citation type="submission" date="2015-03" db="EMBL/GenBank/DDBJ databases">
        <title>Genome sequence of Paenibacillus beijingensis strain DSM 24997T.</title>
        <authorList>
            <person name="Kwak Y."/>
            <person name="Shin J.-H."/>
        </authorList>
    </citation>
    <scope>NUCLEOTIDE SEQUENCE [LARGE SCALE GENOMIC DNA]</scope>
    <source>
        <strain evidence="22">DSM 24997</strain>
    </source>
</reference>
<dbReference type="InterPro" id="IPR004101">
    <property type="entry name" value="Mur_ligase_C"/>
</dbReference>
<feature type="domain" description="Mur ligase central" evidence="20">
    <location>
        <begin position="117"/>
        <end position="247"/>
    </location>
</feature>
<evidence type="ECO:0000256" key="7">
    <source>
        <dbReference type="ARBA" id="ARBA00022490"/>
    </source>
</evidence>
<dbReference type="GO" id="GO:0051301">
    <property type="term" value="P:cell division"/>
    <property type="evidence" value="ECO:0007669"/>
    <property type="project" value="UniProtKB-KW"/>
</dbReference>
<evidence type="ECO:0000256" key="9">
    <source>
        <dbReference type="ARBA" id="ARBA00022741"/>
    </source>
</evidence>
<dbReference type="HAMAP" id="MF_00639">
    <property type="entry name" value="MurD"/>
    <property type="match status" value="1"/>
</dbReference>
<dbReference type="EMBL" id="CP011058">
    <property type="protein sequence ID" value="AJY76367.1"/>
    <property type="molecule type" value="Genomic_DNA"/>
</dbReference>
<evidence type="ECO:0000256" key="8">
    <source>
        <dbReference type="ARBA" id="ARBA00022598"/>
    </source>
</evidence>
<dbReference type="InterPro" id="IPR013221">
    <property type="entry name" value="Mur_ligase_cen"/>
</dbReference>
<keyword evidence="8 17" id="KW-0436">Ligase</keyword>
<keyword evidence="9 17" id="KW-0547">Nucleotide-binding</keyword>
<dbReference type="GO" id="GO:0008764">
    <property type="term" value="F:UDP-N-acetylmuramoylalanine-D-glutamate ligase activity"/>
    <property type="evidence" value="ECO:0007669"/>
    <property type="project" value="UniProtKB-UniRule"/>
</dbReference>
<organism evidence="21 22">
    <name type="scientific">Paenibacillus beijingensis</name>
    <dbReference type="NCBI Taxonomy" id="1126833"/>
    <lineage>
        <taxon>Bacteria</taxon>
        <taxon>Bacillati</taxon>
        <taxon>Bacillota</taxon>
        <taxon>Bacilli</taxon>
        <taxon>Bacillales</taxon>
        <taxon>Paenibacillaceae</taxon>
        <taxon>Paenibacillus</taxon>
    </lineage>
</organism>
<evidence type="ECO:0000256" key="16">
    <source>
        <dbReference type="ARBA" id="ARBA00047632"/>
    </source>
</evidence>
<dbReference type="GO" id="GO:0071555">
    <property type="term" value="P:cell wall organization"/>
    <property type="evidence" value="ECO:0007669"/>
    <property type="project" value="UniProtKB-KW"/>
</dbReference>
<dbReference type="Proteomes" id="UP000032633">
    <property type="component" value="Chromosome"/>
</dbReference>
<feature type="binding site" evidence="17">
    <location>
        <begin position="119"/>
        <end position="125"/>
    </location>
    <ligand>
        <name>ATP</name>
        <dbReference type="ChEBI" id="CHEBI:30616"/>
    </ligand>
</feature>
<dbReference type="UniPathway" id="UPA00219"/>
<dbReference type="GO" id="GO:0009252">
    <property type="term" value="P:peptidoglycan biosynthetic process"/>
    <property type="evidence" value="ECO:0007669"/>
    <property type="project" value="UniProtKB-UniRule"/>
</dbReference>
<proteinExistence type="inferred from homology"/>
<comment type="function">
    <text evidence="1 17 18">Cell wall formation. Catalyzes the addition of glutamate to the nucleotide precursor UDP-N-acetylmuramoyl-L-alanine (UMA).</text>
</comment>
<evidence type="ECO:0000256" key="15">
    <source>
        <dbReference type="ARBA" id="ARBA00032324"/>
    </source>
</evidence>
<dbReference type="EC" id="6.3.2.9" evidence="5 17"/>
<comment type="pathway">
    <text evidence="3 17 18">Cell wall biogenesis; peptidoglycan biosynthesis.</text>
</comment>
<keyword evidence="17 18" id="KW-0132">Cell division</keyword>
<dbReference type="PANTHER" id="PTHR43692">
    <property type="entry name" value="UDP-N-ACETYLMURAMOYLALANINE--D-GLUTAMATE LIGASE"/>
    <property type="match status" value="1"/>
</dbReference>
<dbReference type="Gene3D" id="3.90.190.20">
    <property type="entry name" value="Mur ligase, C-terminal domain"/>
    <property type="match status" value="1"/>
</dbReference>
<evidence type="ECO:0000259" key="20">
    <source>
        <dbReference type="Pfam" id="PF08245"/>
    </source>
</evidence>
<reference evidence="21 22" key="1">
    <citation type="journal article" date="2015" name="J. Biotechnol.">
        <title>Complete genome sequence of Paenibacillus beijingensis 7188(T) (=DSM 24997(T)), a novel rhizobacterium from jujube garden soil.</title>
        <authorList>
            <person name="Kwak Y."/>
            <person name="Shin J.H."/>
        </authorList>
    </citation>
    <scope>NUCLEOTIDE SEQUENCE [LARGE SCALE GENOMIC DNA]</scope>
    <source>
        <strain evidence="21 22">DSM 24997</strain>
    </source>
</reference>
<dbReference type="SUPFAM" id="SSF53623">
    <property type="entry name" value="MurD-like peptide ligases, catalytic domain"/>
    <property type="match status" value="1"/>
</dbReference>
<name>A0A0D5NMY1_9BACL</name>
<evidence type="ECO:0000256" key="2">
    <source>
        <dbReference type="ARBA" id="ARBA00004496"/>
    </source>
</evidence>
<dbReference type="Gene3D" id="3.40.50.720">
    <property type="entry name" value="NAD(P)-binding Rossmann-like Domain"/>
    <property type="match status" value="1"/>
</dbReference>
<evidence type="ECO:0000259" key="19">
    <source>
        <dbReference type="Pfam" id="PF02875"/>
    </source>
</evidence>
<dbReference type="GO" id="GO:0008360">
    <property type="term" value="P:regulation of cell shape"/>
    <property type="evidence" value="ECO:0007669"/>
    <property type="project" value="UniProtKB-KW"/>
</dbReference>
<keyword evidence="13 17" id="KW-0961">Cell wall biogenesis/degradation</keyword>
<gene>
    <name evidence="17 21" type="primary">murD</name>
    <name evidence="21" type="ORF">VN24_19580</name>
</gene>
<dbReference type="HOGENOM" id="CLU_032540_0_1_9"/>
<dbReference type="RefSeq" id="WP_045671794.1">
    <property type="nucleotide sequence ID" value="NZ_CP011058.1"/>
</dbReference>
<dbReference type="PANTHER" id="PTHR43692:SF1">
    <property type="entry name" value="UDP-N-ACETYLMURAMOYLALANINE--D-GLUTAMATE LIGASE"/>
    <property type="match status" value="1"/>
</dbReference>
<dbReference type="GO" id="GO:0005524">
    <property type="term" value="F:ATP binding"/>
    <property type="evidence" value="ECO:0007669"/>
    <property type="project" value="UniProtKB-UniRule"/>
</dbReference>
<keyword evidence="11 17" id="KW-0133">Cell shape</keyword>
<evidence type="ECO:0000256" key="13">
    <source>
        <dbReference type="ARBA" id="ARBA00023316"/>
    </source>
</evidence>
<feature type="domain" description="Mur ligase C-terminal" evidence="19">
    <location>
        <begin position="352"/>
        <end position="474"/>
    </location>
</feature>
<dbReference type="KEGG" id="pbj:VN24_19580"/>
<dbReference type="NCBIfam" id="TIGR01087">
    <property type="entry name" value="murD"/>
    <property type="match status" value="1"/>
</dbReference>
<dbReference type="Pfam" id="PF02875">
    <property type="entry name" value="Mur_ligase_C"/>
    <property type="match status" value="1"/>
</dbReference>
<dbReference type="SUPFAM" id="SSF51984">
    <property type="entry name" value="MurCD N-terminal domain"/>
    <property type="match status" value="1"/>
</dbReference>
<evidence type="ECO:0000313" key="21">
    <source>
        <dbReference type="EMBL" id="AJY76367.1"/>
    </source>
</evidence>
<accession>A0A0D5NMY1</accession>
<evidence type="ECO:0000256" key="3">
    <source>
        <dbReference type="ARBA" id="ARBA00004752"/>
    </source>
</evidence>
<evidence type="ECO:0000256" key="10">
    <source>
        <dbReference type="ARBA" id="ARBA00022840"/>
    </source>
</evidence>
<evidence type="ECO:0000256" key="18">
    <source>
        <dbReference type="RuleBase" id="RU003664"/>
    </source>
</evidence>
<keyword evidence="17 18" id="KW-0131">Cell cycle</keyword>
<comment type="subcellular location">
    <subcellularLocation>
        <location evidence="2 17 18">Cytoplasm</location>
    </subcellularLocation>
</comment>
<evidence type="ECO:0000256" key="11">
    <source>
        <dbReference type="ARBA" id="ARBA00022960"/>
    </source>
</evidence>
<keyword evidence="10 17" id="KW-0067">ATP-binding</keyword>
<dbReference type="PATRIC" id="fig|1126833.4.peg.4315"/>
<keyword evidence="7 17" id="KW-0963">Cytoplasm</keyword>
<dbReference type="OrthoDB" id="9809796at2"/>
<evidence type="ECO:0000313" key="22">
    <source>
        <dbReference type="Proteomes" id="UP000032633"/>
    </source>
</evidence>
<evidence type="ECO:0000256" key="12">
    <source>
        <dbReference type="ARBA" id="ARBA00022984"/>
    </source>
</evidence>
<evidence type="ECO:0000256" key="5">
    <source>
        <dbReference type="ARBA" id="ARBA00012212"/>
    </source>
</evidence>
<protein>
    <recommendedName>
        <fullName evidence="6 17">UDP-N-acetylmuramoylalanine--D-glutamate ligase</fullName>
        <ecNumber evidence="5 17">6.3.2.9</ecNumber>
    </recommendedName>
    <alternativeName>
        <fullName evidence="15 17">D-glutamic acid-adding enzyme</fullName>
    </alternativeName>
    <alternativeName>
        <fullName evidence="14 17">UDP-N-acetylmuramoyl-L-alanyl-D-glutamate synthetase</fullName>
    </alternativeName>
</protein>
<dbReference type="AlphaFoldDB" id="A0A0D5NMY1"/>
<dbReference type="InterPro" id="IPR036565">
    <property type="entry name" value="Mur-like_cat_sf"/>
</dbReference>
<keyword evidence="22" id="KW-1185">Reference proteome</keyword>
<dbReference type="Pfam" id="PF21799">
    <property type="entry name" value="MurD-like_N"/>
    <property type="match status" value="1"/>
</dbReference>
<dbReference type="SUPFAM" id="SSF53244">
    <property type="entry name" value="MurD-like peptide ligases, peptide-binding domain"/>
    <property type="match status" value="1"/>
</dbReference>
<dbReference type="Pfam" id="PF08245">
    <property type="entry name" value="Mur_ligase_M"/>
    <property type="match status" value="1"/>
</dbReference>
<dbReference type="GO" id="GO:0005737">
    <property type="term" value="C:cytoplasm"/>
    <property type="evidence" value="ECO:0007669"/>
    <property type="project" value="UniProtKB-SubCell"/>
</dbReference>
<evidence type="ECO:0000256" key="4">
    <source>
        <dbReference type="ARBA" id="ARBA00010416"/>
    </source>
</evidence>
<evidence type="ECO:0000256" key="6">
    <source>
        <dbReference type="ARBA" id="ARBA00015655"/>
    </source>
</evidence>
<comment type="catalytic activity">
    <reaction evidence="16 17 18">
        <text>UDP-N-acetyl-alpha-D-muramoyl-L-alanine + D-glutamate + ATP = UDP-N-acetyl-alpha-D-muramoyl-L-alanyl-D-glutamate + ADP + phosphate + H(+)</text>
        <dbReference type="Rhea" id="RHEA:16429"/>
        <dbReference type="ChEBI" id="CHEBI:15378"/>
        <dbReference type="ChEBI" id="CHEBI:29986"/>
        <dbReference type="ChEBI" id="CHEBI:30616"/>
        <dbReference type="ChEBI" id="CHEBI:43474"/>
        <dbReference type="ChEBI" id="CHEBI:83898"/>
        <dbReference type="ChEBI" id="CHEBI:83900"/>
        <dbReference type="ChEBI" id="CHEBI:456216"/>
        <dbReference type="EC" id="6.3.2.9"/>
    </reaction>
</comment>
<sequence length="497" mass="52125">MEQPASYRNRKVVVLGLARSGVSVAKVFHSLGADVIVNDQKARELCPEADELAALGISVLCGGHPADLIDGETALLVKNPGIPYSAPPVRQALELGVEVVTEVEVAGMLSPAPIIGITGSNGKTTTTTWIGKLLEAAGMKPIVAGNIGRPLCEAALEAEADNILVAELSSFQLKGTSKFRPRVGLLLNIAETHLDYHGGMEDYVASKAKLFANQTEEDTAVLNADDEECRKLAAALRANQLPFSLYSRLDKGVFIEPPYPVPAAASAADAASSGSGRAAAANGQPDGAELQRSIVYRDENGAETVILPVNELGIPGRHNAANALAAIAGCIAAGAEPHGLAAPLREFRGVEHRLEFVREMGGVSYYNDSKATNPVATTMSVGSLKAPIVLVAGGLDRGSDYMELLPLFRSGKIKALVLLGQTGAKLAHVAELAGLSSVVIVEPEEDAESTLRRAVREAASLAEEGDAVLLSPACASWDMFPSYEVRGRIFKESAHTL</sequence>
<dbReference type="Gene3D" id="3.40.1190.10">
    <property type="entry name" value="Mur-like, catalytic domain"/>
    <property type="match status" value="1"/>
</dbReference>
<dbReference type="InterPro" id="IPR005762">
    <property type="entry name" value="MurD"/>
</dbReference>
<dbReference type="InterPro" id="IPR036615">
    <property type="entry name" value="Mur_ligase_C_dom_sf"/>
</dbReference>
<comment type="similarity">
    <text evidence="4 17">Belongs to the MurCDEF family.</text>
</comment>
<dbReference type="STRING" id="1126833.VN24_19580"/>
<keyword evidence="12 17" id="KW-0573">Peptidoglycan synthesis</keyword>
<evidence type="ECO:0000256" key="17">
    <source>
        <dbReference type="HAMAP-Rule" id="MF_00639"/>
    </source>
</evidence>